<keyword evidence="12" id="KW-1185">Reference proteome</keyword>
<feature type="region of interest" description="Disordered" evidence="9">
    <location>
        <begin position="1"/>
        <end position="20"/>
    </location>
</feature>
<dbReference type="PANTHER" id="PTHR30614:SF0">
    <property type="entry name" value="L-CYSTINE TRANSPORT SYSTEM PERMEASE PROTEIN TCYL"/>
    <property type="match status" value="1"/>
</dbReference>
<dbReference type="EMBL" id="JAJAUY010000036">
    <property type="protein sequence ID" value="MCB5180167.1"/>
    <property type="molecule type" value="Genomic_DNA"/>
</dbReference>
<comment type="similarity">
    <text evidence="8">Belongs to the binding-protein-dependent transport system permease family.</text>
</comment>
<evidence type="ECO:0000256" key="6">
    <source>
        <dbReference type="ARBA" id="ARBA00022989"/>
    </source>
</evidence>
<keyword evidence="2 8" id="KW-0813">Transport</keyword>
<feature type="transmembrane region" description="Helical" evidence="8">
    <location>
        <begin position="38"/>
        <end position="55"/>
    </location>
</feature>
<keyword evidence="3" id="KW-1003">Cell membrane</keyword>
<evidence type="ECO:0000256" key="3">
    <source>
        <dbReference type="ARBA" id="ARBA00022475"/>
    </source>
</evidence>
<sequence>MTDKIDKGSAATPPAGPGASGTPYEAIKAIPVRHYGRWLSAVVVAALLGWLVYAFSQGKVIWKTVGDKLFDPSVIAGLGNTVLISITSMLLGLLLGILFAVMRLSKNPVTSFVAWLYIWFFRGTPVYVQLLVWFSLPLIFQYINLGPIYKNETVDVMTPFMVALLGLGLNEGAYMAEIVRAGIQSVDEGQTEASHALGMTQLQTMRRVVLPQAMRVIIPPTGNEFINMLKTSSLVSAVQYTELLRASSNIGNTAGAIIEMYFVASIWYLALTSVFSVGQYYLERRYARGSLRSLPPTPFQRLKANLNMFRRTEVAR</sequence>
<dbReference type="SUPFAM" id="SSF161098">
    <property type="entry name" value="MetI-like"/>
    <property type="match status" value="1"/>
</dbReference>
<reference evidence="11 12" key="1">
    <citation type="submission" date="2021-10" db="EMBL/GenBank/DDBJ databases">
        <title>Streptomyces sp. strain SMC 277, a novel streptomycete isolated from soil.</title>
        <authorList>
            <person name="Chanama M."/>
        </authorList>
    </citation>
    <scope>NUCLEOTIDE SEQUENCE [LARGE SCALE GENOMIC DNA]</scope>
    <source>
        <strain evidence="11 12">SMC 277</strain>
    </source>
</reference>
<protein>
    <submittedName>
        <fullName evidence="11">Amino acid ABC transporter permease</fullName>
    </submittedName>
</protein>
<dbReference type="Gene3D" id="1.10.3720.10">
    <property type="entry name" value="MetI-like"/>
    <property type="match status" value="1"/>
</dbReference>
<evidence type="ECO:0000256" key="1">
    <source>
        <dbReference type="ARBA" id="ARBA00004651"/>
    </source>
</evidence>
<evidence type="ECO:0000313" key="11">
    <source>
        <dbReference type="EMBL" id="MCB5180167.1"/>
    </source>
</evidence>
<dbReference type="CDD" id="cd06261">
    <property type="entry name" value="TM_PBP2"/>
    <property type="match status" value="1"/>
</dbReference>
<dbReference type="Proteomes" id="UP001199054">
    <property type="component" value="Unassembled WGS sequence"/>
</dbReference>
<evidence type="ECO:0000256" key="9">
    <source>
        <dbReference type="SAM" id="MobiDB-lite"/>
    </source>
</evidence>
<gene>
    <name evidence="11" type="ORF">LG632_12350</name>
</gene>
<evidence type="ECO:0000256" key="4">
    <source>
        <dbReference type="ARBA" id="ARBA00022692"/>
    </source>
</evidence>
<dbReference type="RefSeq" id="WP_226727046.1">
    <property type="nucleotide sequence ID" value="NZ_JAJAUY010000036.1"/>
</dbReference>
<dbReference type="NCBIfam" id="TIGR01726">
    <property type="entry name" value="HEQRo_perm_3TM"/>
    <property type="match status" value="1"/>
</dbReference>
<dbReference type="InterPro" id="IPR043429">
    <property type="entry name" value="ArtM/GltK/GlnP/TcyL/YhdX-like"/>
</dbReference>
<dbReference type="PANTHER" id="PTHR30614">
    <property type="entry name" value="MEMBRANE COMPONENT OF AMINO ACID ABC TRANSPORTER"/>
    <property type="match status" value="1"/>
</dbReference>
<evidence type="ECO:0000256" key="8">
    <source>
        <dbReference type="RuleBase" id="RU363032"/>
    </source>
</evidence>
<evidence type="ECO:0000256" key="2">
    <source>
        <dbReference type="ARBA" id="ARBA00022448"/>
    </source>
</evidence>
<comment type="subcellular location">
    <subcellularLocation>
        <location evidence="1 8">Cell membrane</location>
        <topology evidence="1 8">Multi-pass membrane protein</topology>
    </subcellularLocation>
</comment>
<name>A0ABS8B6E9_9ACTN</name>
<accession>A0ABS8B6E9</accession>
<dbReference type="InterPro" id="IPR000515">
    <property type="entry name" value="MetI-like"/>
</dbReference>
<feature type="transmembrane region" description="Helical" evidence="8">
    <location>
        <begin position="261"/>
        <end position="282"/>
    </location>
</feature>
<keyword evidence="6 8" id="KW-1133">Transmembrane helix</keyword>
<proteinExistence type="inferred from homology"/>
<keyword evidence="5" id="KW-0029">Amino-acid transport</keyword>
<keyword evidence="7 8" id="KW-0472">Membrane</keyword>
<evidence type="ECO:0000256" key="5">
    <source>
        <dbReference type="ARBA" id="ARBA00022970"/>
    </source>
</evidence>
<keyword evidence="4 8" id="KW-0812">Transmembrane</keyword>
<evidence type="ECO:0000259" key="10">
    <source>
        <dbReference type="PROSITE" id="PS50928"/>
    </source>
</evidence>
<dbReference type="PROSITE" id="PS50928">
    <property type="entry name" value="ABC_TM1"/>
    <property type="match status" value="1"/>
</dbReference>
<organism evidence="11 12">
    <name type="scientific">Streptomyces antimicrobicus</name>
    <dbReference type="NCBI Taxonomy" id="2883108"/>
    <lineage>
        <taxon>Bacteria</taxon>
        <taxon>Bacillati</taxon>
        <taxon>Actinomycetota</taxon>
        <taxon>Actinomycetes</taxon>
        <taxon>Kitasatosporales</taxon>
        <taxon>Streptomycetaceae</taxon>
        <taxon>Streptomyces</taxon>
    </lineage>
</organism>
<dbReference type="InterPro" id="IPR010065">
    <property type="entry name" value="AA_ABC_transptr_permease_3TM"/>
</dbReference>
<dbReference type="InterPro" id="IPR035906">
    <property type="entry name" value="MetI-like_sf"/>
</dbReference>
<feature type="domain" description="ABC transmembrane type-1" evidence="10">
    <location>
        <begin position="78"/>
        <end position="279"/>
    </location>
</feature>
<comment type="caution">
    <text evidence="11">The sequence shown here is derived from an EMBL/GenBank/DDBJ whole genome shotgun (WGS) entry which is preliminary data.</text>
</comment>
<dbReference type="Pfam" id="PF00528">
    <property type="entry name" value="BPD_transp_1"/>
    <property type="match status" value="1"/>
</dbReference>
<evidence type="ECO:0000256" key="7">
    <source>
        <dbReference type="ARBA" id="ARBA00023136"/>
    </source>
</evidence>
<evidence type="ECO:0000313" key="12">
    <source>
        <dbReference type="Proteomes" id="UP001199054"/>
    </source>
</evidence>
<feature type="transmembrane region" description="Helical" evidence="8">
    <location>
        <begin position="75"/>
        <end position="101"/>
    </location>
</feature>
<feature type="transmembrane region" description="Helical" evidence="8">
    <location>
        <begin position="113"/>
        <end position="136"/>
    </location>
</feature>